<dbReference type="EMBL" id="JAULSJ010000084">
    <property type="protein sequence ID" value="MDO3427368.1"/>
    <property type="molecule type" value="Genomic_DNA"/>
</dbReference>
<evidence type="ECO:0000313" key="2">
    <source>
        <dbReference type="EMBL" id="MDO3427368.1"/>
    </source>
</evidence>
<keyword evidence="3" id="KW-1185">Reference proteome</keyword>
<protein>
    <submittedName>
        <fullName evidence="2">RHS repeat domain-containing protein</fullName>
    </submittedName>
</protein>
<feature type="region of interest" description="Disordered" evidence="1">
    <location>
        <begin position="40"/>
        <end position="65"/>
    </location>
</feature>
<sequence>SGKLISTYTYDPLIGVTSITPPSGVRQTYTYDPANRLKETGVRGKNSAGSYINKKVSENKYNYKP</sequence>
<evidence type="ECO:0000256" key="1">
    <source>
        <dbReference type="SAM" id="MobiDB-lite"/>
    </source>
</evidence>
<dbReference type="Pfam" id="PF05593">
    <property type="entry name" value="RHS_repeat"/>
    <property type="match status" value="1"/>
</dbReference>
<comment type="caution">
    <text evidence="2">The sequence shown here is derived from an EMBL/GenBank/DDBJ whole genome shotgun (WGS) entry which is preliminary data.</text>
</comment>
<gene>
    <name evidence="2" type="ORF">QWT87_21050</name>
</gene>
<reference evidence="2" key="1">
    <citation type="submission" date="2023-07" db="EMBL/GenBank/DDBJ databases">
        <title>AMR profile of multidrug- resistance Chryseobacterium gambrini related strain.</title>
        <authorList>
            <person name="Kirdat K."/>
            <person name="Bhatt A."/>
            <person name="Kuyare S."/>
            <person name="Yadav A."/>
        </authorList>
    </citation>
    <scope>NUCLEOTIDE SEQUENCE</scope>
    <source>
        <strain evidence="2">APV-1</strain>
    </source>
</reference>
<dbReference type="NCBIfam" id="TIGR01643">
    <property type="entry name" value="YD_repeat_2x"/>
    <property type="match status" value="1"/>
</dbReference>
<dbReference type="InterPro" id="IPR031325">
    <property type="entry name" value="RHS_repeat"/>
</dbReference>
<organism evidence="2 3">
    <name type="scientific">Chryseobacterium urinae</name>
    <dbReference type="NCBI Taxonomy" id="3058400"/>
    <lineage>
        <taxon>Bacteria</taxon>
        <taxon>Pseudomonadati</taxon>
        <taxon>Bacteroidota</taxon>
        <taxon>Flavobacteriia</taxon>
        <taxon>Flavobacteriales</taxon>
        <taxon>Weeksellaceae</taxon>
        <taxon>Chryseobacterium group</taxon>
        <taxon>Chryseobacterium</taxon>
    </lineage>
</organism>
<dbReference type="RefSeq" id="WP_302718698.1">
    <property type="nucleotide sequence ID" value="NZ_JAULSJ010000084.1"/>
</dbReference>
<proteinExistence type="predicted"/>
<name>A0ABT8U8G6_9FLAO</name>
<dbReference type="Gene3D" id="2.180.10.10">
    <property type="entry name" value="RHS repeat-associated core"/>
    <property type="match status" value="1"/>
</dbReference>
<dbReference type="InterPro" id="IPR006530">
    <property type="entry name" value="YD"/>
</dbReference>
<accession>A0ABT8U8G6</accession>
<feature type="non-terminal residue" evidence="2">
    <location>
        <position position="1"/>
    </location>
</feature>
<evidence type="ECO:0000313" key="3">
    <source>
        <dbReference type="Proteomes" id="UP001168128"/>
    </source>
</evidence>
<dbReference type="Proteomes" id="UP001168128">
    <property type="component" value="Unassembled WGS sequence"/>
</dbReference>